<sequence length="96" mass="11187">MVTQVSQGRIETAKAWPIDPFDFCGFHARGVRCFLILRCRLFLSLRSRIRQALDCSPTNRERELGLDRRETGREEPQDQTFGSCAWLKGQWREATI</sequence>
<dbReference type="AlphaFoldDB" id="A0A5S6Q4R4"/>
<dbReference type="Proteomes" id="UP000046395">
    <property type="component" value="Unassembled WGS sequence"/>
</dbReference>
<name>A0A5S6Q4R4_TRIMR</name>
<keyword evidence="1" id="KW-1185">Reference proteome</keyword>
<protein>
    <submittedName>
        <fullName evidence="2">Uncharacterized protein</fullName>
    </submittedName>
</protein>
<reference evidence="2" key="1">
    <citation type="submission" date="2019-12" db="UniProtKB">
        <authorList>
            <consortium name="WormBaseParasite"/>
        </authorList>
    </citation>
    <scope>IDENTIFICATION</scope>
</reference>
<organism evidence="1 2">
    <name type="scientific">Trichuris muris</name>
    <name type="common">Mouse whipworm</name>
    <dbReference type="NCBI Taxonomy" id="70415"/>
    <lineage>
        <taxon>Eukaryota</taxon>
        <taxon>Metazoa</taxon>
        <taxon>Ecdysozoa</taxon>
        <taxon>Nematoda</taxon>
        <taxon>Enoplea</taxon>
        <taxon>Dorylaimia</taxon>
        <taxon>Trichinellida</taxon>
        <taxon>Trichuridae</taxon>
        <taxon>Trichuris</taxon>
    </lineage>
</organism>
<evidence type="ECO:0000313" key="2">
    <source>
        <dbReference type="WBParaSite" id="TMUE_0000002144.1"/>
    </source>
</evidence>
<dbReference type="WBParaSite" id="TMUE_0000002144.1">
    <property type="protein sequence ID" value="TMUE_0000002144.1"/>
    <property type="gene ID" value="WBGene00294953"/>
</dbReference>
<accession>A0A5S6Q4R4</accession>
<evidence type="ECO:0000313" key="1">
    <source>
        <dbReference type="Proteomes" id="UP000046395"/>
    </source>
</evidence>
<proteinExistence type="predicted"/>